<dbReference type="GO" id="GO:0003924">
    <property type="term" value="F:GTPase activity"/>
    <property type="evidence" value="ECO:0007669"/>
    <property type="project" value="UniProtKB-UniRule"/>
</dbReference>
<organism evidence="10 11">
    <name type="scientific">Neisseria lactamica</name>
    <dbReference type="NCBI Taxonomy" id="486"/>
    <lineage>
        <taxon>Bacteria</taxon>
        <taxon>Pseudomonadati</taxon>
        <taxon>Pseudomonadota</taxon>
        <taxon>Betaproteobacteria</taxon>
        <taxon>Neisseriales</taxon>
        <taxon>Neisseriaceae</taxon>
        <taxon>Neisseria</taxon>
    </lineage>
</organism>
<dbReference type="SMART" id="SM00865">
    <property type="entry name" value="Tubulin_C"/>
    <property type="match status" value="1"/>
</dbReference>
<dbReference type="EMBL" id="UGRO01000002">
    <property type="protein sequence ID" value="SUA17674.1"/>
    <property type="molecule type" value="Genomic_DNA"/>
</dbReference>
<dbReference type="Gene3D" id="3.40.50.1440">
    <property type="entry name" value="Tubulin/FtsZ, GTPase domain"/>
    <property type="match status" value="1"/>
</dbReference>
<dbReference type="Proteomes" id="UP000254193">
    <property type="component" value="Unassembled WGS sequence"/>
</dbReference>
<accession>A0A378VLN3</accession>
<dbReference type="AlphaFoldDB" id="A0A378VLN3"/>
<dbReference type="GO" id="GO:0043093">
    <property type="term" value="P:FtsZ-dependent cytokinesis"/>
    <property type="evidence" value="ECO:0007669"/>
    <property type="project" value="UniProtKB-UniRule"/>
</dbReference>
<keyword evidence="4 6" id="KW-0132">Cell division</keyword>
<evidence type="ECO:0000256" key="1">
    <source>
        <dbReference type="ARBA" id="ARBA00009690"/>
    </source>
</evidence>
<feature type="binding site" evidence="4">
    <location>
        <begin position="24"/>
        <end position="28"/>
    </location>
    <ligand>
        <name>GTP</name>
        <dbReference type="ChEBI" id="CHEBI:37565"/>
    </ligand>
</feature>
<evidence type="ECO:0000259" key="9">
    <source>
        <dbReference type="SMART" id="SM00865"/>
    </source>
</evidence>
<evidence type="ECO:0000256" key="7">
    <source>
        <dbReference type="SAM" id="MobiDB-lite"/>
    </source>
</evidence>
<dbReference type="NCBIfam" id="TIGR00065">
    <property type="entry name" value="ftsZ"/>
    <property type="match status" value="1"/>
</dbReference>
<dbReference type="PANTHER" id="PTHR30314:SF3">
    <property type="entry name" value="MITOCHONDRIAL DIVISION PROTEIN FSZA"/>
    <property type="match status" value="1"/>
</dbReference>
<dbReference type="SMART" id="SM00864">
    <property type="entry name" value="Tubulin"/>
    <property type="match status" value="1"/>
</dbReference>
<evidence type="ECO:0000256" key="4">
    <source>
        <dbReference type="HAMAP-Rule" id="MF_00909"/>
    </source>
</evidence>
<evidence type="ECO:0000256" key="6">
    <source>
        <dbReference type="RuleBase" id="RU000631"/>
    </source>
</evidence>
<protein>
    <recommendedName>
        <fullName evidence="4 5">Cell division protein FtsZ</fullName>
    </recommendedName>
</protein>
<dbReference type="CDD" id="cd02201">
    <property type="entry name" value="FtsZ_type1"/>
    <property type="match status" value="1"/>
</dbReference>
<keyword evidence="2 4" id="KW-0547">Nucleotide-binding</keyword>
<feature type="binding site" evidence="4">
    <location>
        <position position="189"/>
    </location>
    <ligand>
        <name>GTP</name>
        <dbReference type="ChEBI" id="CHEBI:37565"/>
    </ligand>
</feature>
<dbReference type="InterPro" id="IPR003008">
    <property type="entry name" value="Tubulin_FtsZ_GTPase"/>
</dbReference>
<dbReference type="InterPro" id="IPR036525">
    <property type="entry name" value="Tubulin/FtsZ_GTPase_sf"/>
</dbReference>
<dbReference type="PRINTS" id="PR00423">
    <property type="entry name" value="CELLDVISFTSZ"/>
</dbReference>
<comment type="subcellular location">
    <subcellularLocation>
        <location evidence="4">Cytoplasm</location>
    </subcellularLocation>
    <text evidence="4">Assembles at midcell at the inner surface of the cytoplasmic membrane.</text>
</comment>
<evidence type="ECO:0000256" key="3">
    <source>
        <dbReference type="ARBA" id="ARBA00023134"/>
    </source>
</evidence>
<dbReference type="HAMAP" id="MF_00909">
    <property type="entry name" value="FtsZ"/>
    <property type="match status" value="1"/>
</dbReference>
<feature type="binding site" evidence="4">
    <location>
        <position position="142"/>
    </location>
    <ligand>
        <name>GTP</name>
        <dbReference type="ChEBI" id="CHEBI:37565"/>
    </ligand>
</feature>
<keyword evidence="4 6" id="KW-0131">Cell cycle</keyword>
<dbReference type="GO" id="GO:0032153">
    <property type="term" value="C:cell division site"/>
    <property type="evidence" value="ECO:0007669"/>
    <property type="project" value="UniProtKB-UniRule"/>
</dbReference>
<sequence length="393" mass="41330">MEFVYDVAESAVSPAVIKVIGLGGGGCNAINNMVANNVRGVEFISANTDAQSLAKNHAAKRIQLGTNLTRGLGAGANPDIGRAAAQEDREAIEEAIRGANMLFITTGMGGGTGTGSAPVVAEIAKSLGILTVAVVTRPFAYEGKRVHVAQAGLEQLKEHVDSLIIIPNDKLMTALGEDVTMREAFRAADNVLRDAVAGISEVVTCPSEIINLDFADVKTVMSNRGIAMMGSGYAQGIDRARMATDQAISSPLLDDVTLDGARGVLVNITTAPGCLKMSELSEVMKIVNQSAHPDLECKFGAAEDETMSEDAIRITIIATGLKEKGAVGPAVSAKDDERAAAPKQGQGNNVEGMIRTNRGIRTMNLTAADFDNQSVLDDFEIPAILRRQHNSDK</sequence>
<feature type="binding site" evidence="4">
    <location>
        <begin position="111"/>
        <end position="113"/>
    </location>
    <ligand>
        <name>GTP</name>
        <dbReference type="ChEBI" id="CHEBI:37565"/>
    </ligand>
</feature>
<feature type="binding site" evidence="4">
    <location>
        <position position="145"/>
    </location>
    <ligand>
        <name>GTP</name>
        <dbReference type="ChEBI" id="CHEBI:37565"/>
    </ligand>
</feature>
<dbReference type="Pfam" id="PF00091">
    <property type="entry name" value="Tubulin"/>
    <property type="match status" value="1"/>
</dbReference>
<dbReference type="GO" id="GO:0005525">
    <property type="term" value="F:GTP binding"/>
    <property type="evidence" value="ECO:0007669"/>
    <property type="project" value="UniProtKB-UniRule"/>
</dbReference>
<dbReference type="FunFam" id="3.40.50.1440:FF:000001">
    <property type="entry name" value="Cell division protein FtsZ"/>
    <property type="match status" value="1"/>
</dbReference>
<dbReference type="GO" id="GO:0051258">
    <property type="term" value="P:protein polymerization"/>
    <property type="evidence" value="ECO:0007669"/>
    <property type="project" value="UniProtKB-UniRule"/>
</dbReference>
<dbReference type="InterPro" id="IPR018316">
    <property type="entry name" value="Tubulin/FtsZ_2-layer-sand-dom"/>
</dbReference>
<dbReference type="Gene3D" id="3.30.1330.20">
    <property type="entry name" value="Tubulin/FtsZ, C-terminal domain"/>
    <property type="match status" value="1"/>
</dbReference>
<keyword evidence="3 4" id="KW-0342">GTP-binding</keyword>
<dbReference type="GeneID" id="61224831"/>
<keyword evidence="4 6" id="KW-0717">Septation</keyword>
<dbReference type="InterPro" id="IPR037103">
    <property type="entry name" value="Tubulin/FtsZ-like_C"/>
</dbReference>
<dbReference type="InterPro" id="IPR008280">
    <property type="entry name" value="Tub_FtsZ_C"/>
</dbReference>
<feature type="domain" description="Tubulin/FtsZ 2-layer sandwich" evidence="9">
    <location>
        <begin position="210"/>
        <end position="330"/>
    </location>
</feature>
<proteinExistence type="inferred from homology"/>
<dbReference type="InterPro" id="IPR045061">
    <property type="entry name" value="FtsZ/CetZ"/>
</dbReference>
<dbReference type="SUPFAM" id="SSF55307">
    <property type="entry name" value="Tubulin C-terminal domain-like"/>
    <property type="match status" value="1"/>
</dbReference>
<evidence type="ECO:0000313" key="10">
    <source>
        <dbReference type="EMBL" id="SUA17674.1"/>
    </source>
</evidence>
<feature type="domain" description="Tubulin/FtsZ GTPase" evidence="8">
    <location>
        <begin position="16"/>
        <end position="207"/>
    </location>
</feature>
<feature type="region of interest" description="Disordered" evidence="7">
    <location>
        <begin position="332"/>
        <end position="351"/>
    </location>
</feature>
<dbReference type="RefSeq" id="WP_003711127.1">
    <property type="nucleotide sequence ID" value="NZ_CAUJPO010000027.1"/>
</dbReference>
<dbReference type="PROSITE" id="PS01134">
    <property type="entry name" value="FTSZ_1"/>
    <property type="match status" value="1"/>
</dbReference>
<name>A0A378VLN3_NEILA</name>
<reference evidence="10 11" key="1">
    <citation type="submission" date="2018-06" db="EMBL/GenBank/DDBJ databases">
        <authorList>
            <consortium name="Pathogen Informatics"/>
            <person name="Doyle S."/>
        </authorList>
    </citation>
    <scope>NUCLEOTIDE SEQUENCE [LARGE SCALE GENOMIC DNA]</scope>
    <source>
        <strain evidence="10 11">NCTC10616</strain>
    </source>
</reference>
<gene>
    <name evidence="4 10" type="primary">ftsZ</name>
    <name evidence="10" type="ORF">NCTC10616_01357</name>
</gene>
<dbReference type="PANTHER" id="PTHR30314">
    <property type="entry name" value="CELL DIVISION PROTEIN FTSZ-RELATED"/>
    <property type="match status" value="1"/>
</dbReference>
<evidence type="ECO:0000256" key="2">
    <source>
        <dbReference type="ARBA" id="ARBA00022741"/>
    </source>
</evidence>
<comment type="similarity">
    <text evidence="1 4 6">Belongs to the FtsZ family.</text>
</comment>
<evidence type="ECO:0000259" key="8">
    <source>
        <dbReference type="SMART" id="SM00864"/>
    </source>
</evidence>
<keyword evidence="4" id="KW-0963">Cytoplasm</keyword>
<dbReference type="GO" id="GO:0000917">
    <property type="term" value="P:division septum assembly"/>
    <property type="evidence" value="ECO:0007669"/>
    <property type="project" value="UniProtKB-KW"/>
</dbReference>
<comment type="function">
    <text evidence="4 6">Essential cell division protein that forms a contractile ring structure (Z ring) at the future cell division site. The regulation of the ring assembly controls the timing and the location of cell division. One of the functions of the FtsZ ring is to recruit other cell division proteins to the septum to produce a new cell wall between the dividing cells. Binds GTP and shows GTPase activity.</text>
</comment>
<dbReference type="PROSITE" id="PS01135">
    <property type="entry name" value="FTSZ_2"/>
    <property type="match status" value="1"/>
</dbReference>
<evidence type="ECO:0000256" key="5">
    <source>
        <dbReference type="NCBIfam" id="TIGR00065"/>
    </source>
</evidence>
<comment type="subunit">
    <text evidence="4">Homodimer. Polymerizes to form a dynamic ring structure in a strictly GTP-dependent manner. Interacts directly with several other division proteins.</text>
</comment>
<evidence type="ECO:0000313" key="11">
    <source>
        <dbReference type="Proteomes" id="UP000254193"/>
    </source>
</evidence>
<dbReference type="InterPro" id="IPR024757">
    <property type="entry name" value="FtsZ_C"/>
</dbReference>
<dbReference type="InterPro" id="IPR000158">
    <property type="entry name" value="Cell_div_FtsZ"/>
</dbReference>
<dbReference type="GO" id="GO:0005737">
    <property type="term" value="C:cytoplasm"/>
    <property type="evidence" value="ECO:0007669"/>
    <property type="project" value="UniProtKB-SubCell"/>
</dbReference>
<keyword evidence="11" id="KW-1185">Reference proteome</keyword>
<dbReference type="InterPro" id="IPR020805">
    <property type="entry name" value="Cell_div_FtsZ_CS"/>
</dbReference>
<dbReference type="SUPFAM" id="SSF52490">
    <property type="entry name" value="Tubulin nucleotide-binding domain-like"/>
    <property type="match status" value="1"/>
</dbReference>
<dbReference type="Pfam" id="PF12327">
    <property type="entry name" value="FtsZ_C"/>
    <property type="match status" value="1"/>
</dbReference>